<dbReference type="InterPro" id="IPR008538">
    <property type="entry name" value="Uma2"/>
</dbReference>
<dbReference type="InterPro" id="IPR012296">
    <property type="entry name" value="Nuclease_put_TT1808"/>
</dbReference>
<dbReference type="Proteomes" id="UP000483379">
    <property type="component" value="Unassembled WGS sequence"/>
</dbReference>
<comment type="caution">
    <text evidence="2">The sequence shown here is derived from an EMBL/GenBank/DDBJ whole genome shotgun (WGS) entry which is preliminary data.</text>
</comment>
<dbReference type="CDD" id="cd06260">
    <property type="entry name" value="DUF820-like"/>
    <property type="match status" value="1"/>
</dbReference>
<keyword evidence="3" id="KW-1185">Reference proteome</keyword>
<dbReference type="PANTHER" id="PTHR36558:SF1">
    <property type="entry name" value="RESTRICTION ENDONUCLEASE DOMAIN-CONTAINING PROTEIN-RELATED"/>
    <property type="match status" value="1"/>
</dbReference>
<keyword evidence="2" id="KW-0540">Nuclease</keyword>
<reference evidence="2 3" key="1">
    <citation type="submission" date="2020-02" db="EMBL/GenBank/DDBJ databases">
        <title>Genome sequences of Thiorhodococcus mannitoliphagus and Thiorhodococcus minor, purple sulfur photosynthetic bacteria in the gammaproteobacterial family, Chromatiaceae.</title>
        <authorList>
            <person name="Aviles F.A."/>
            <person name="Meyer T.E."/>
            <person name="Kyndt J.A."/>
        </authorList>
    </citation>
    <scope>NUCLEOTIDE SEQUENCE [LARGE SCALE GENOMIC DNA]</scope>
    <source>
        <strain evidence="2 3">DSM 11518</strain>
    </source>
</reference>
<keyword evidence="2" id="KW-0255">Endonuclease</keyword>
<dbReference type="GO" id="GO:0004519">
    <property type="term" value="F:endonuclease activity"/>
    <property type="evidence" value="ECO:0007669"/>
    <property type="project" value="UniProtKB-KW"/>
</dbReference>
<dbReference type="PANTHER" id="PTHR36558">
    <property type="entry name" value="GLR1098 PROTEIN"/>
    <property type="match status" value="1"/>
</dbReference>
<organism evidence="2 3">
    <name type="scientific">Thiorhodococcus minor</name>
    <dbReference type="NCBI Taxonomy" id="57489"/>
    <lineage>
        <taxon>Bacteria</taxon>
        <taxon>Pseudomonadati</taxon>
        <taxon>Pseudomonadota</taxon>
        <taxon>Gammaproteobacteria</taxon>
        <taxon>Chromatiales</taxon>
        <taxon>Chromatiaceae</taxon>
        <taxon>Thiorhodococcus</taxon>
    </lineage>
</organism>
<dbReference type="RefSeq" id="WP_164452627.1">
    <property type="nucleotide sequence ID" value="NZ_JAAIJQ010000023.1"/>
</dbReference>
<name>A0A6M0JZQ7_9GAMM</name>
<dbReference type="EMBL" id="JAAIJQ010000023">
    <property type="protein sequence ID" value="NEV62153.1"/>
    <property type="molecule type" value="Genomic_DNA"/>
</dbReference>
<proteinExistence type="predicted"/>
<protein>
    <submittedName>
        <fullName evidence="2">Uma2 family endonuclease</fullName>
    </submittedName>
</protein>
<dbReference type="InterPro" id="IPR011335">
    <property type="entry name" value="Restrct_endonuc-II-like"/>
</dbReference>
<accession>A0A6M0JZQ7</accession>
<dbReference type="Pfam" id="PF05685">
    <property type="entry name" value="Uma2"/>
    <property type="match status" value="1"/>
</dbReference>
<feature type="domain" description="Putative restriction endonuclease" evidence="1">
    <location>
        <begin position="13"/>
        <end position="156"/>
    </location>
</feature>
<dbReference type="SUPFAM" id="SSF52980">
    <property type="entry name" value="Restriction endonuclease-like"/>
    <property type="match status" value="1"/>
</dbReference>
<dbReference type="AlphaFoldDB" id="A0A6M0JZQ7"/>
<evidence type="ECO:0000313" key="3">
    <source>
        <dbReference type="Proteomes" id="UP000483379"/>
    </source>
</evidence>
<gene>
    <name evidence="2" type="ORF">G3446_09660</name>
</gene>
<keyword evidence="2" id="KW-0378">Hydrolase</keyword>
<evidence type="ECO:0000313" key="2">
    <source>
        <dbReference type="EMBL" id="NEV62153.1"/>
    </source>
</evidence>
<evidence type="ECO:0000259" key="1">
    <source>
        <dbReference type="Pfam" id="PF05685"/>
    </source>
</evidence>
<sequence>MSSQRLIEHYSVADYEIWEGDWELIHGMPLAMTPSPGIEHQRASGAIYAQLSQLLDNCPECEPLYEIDVELAEDTVVRPDILITCDSPEGARLTQAPELIVEVISRKTARRDEHTKLQLYAEEGVAHYVLVYPELKKAKVYRLVDGAYRKVGDFQGETHAFALSKCIIPFDFGRIWKRR</sequence>
<dbReference type="Gene3D" id="3.90.1570.10">
    <property type="entry name" value="tt1808, chain A"/>
    <property type="match status" value="1"/>
</dbReference>